<name>A0ACB8C5Y4_DERSI</name>
<gene>
    <name evidence="1" type="ORF">HPB49_024096</name>
</gene>
<reference evidence="1" key="1">
    <citation type="submission" date="2020-05" db="EMBL/GenBank/DDBJ databases">
        <title>Large-scale comparative analyses of tick genomes elucidate their genetic diversity and vector capacities.</title>
        <authorList>
            <person name="Jia N."/>
            <person name="Wang J."/>
            <person name="Shi W."/>
            <person name="Du L."/>
            <person name="Sun Y."/>
            <person name="Zhan W."/>
            <person name="Jiang J."/>
            <person name="Wang Q."/>
            <person name="Zhang B."/>
            <person name="Ji P."/>
            <person name="Sakyi L.B."/>
            <person name="Cui X."/>
            <person name="Yuan T."/>
            <person name="Jiang B."/>
            <person name="Yang W."/>
            <person name="Lam T.T.-Y."/>
            <person name="Chang Q."/>
            <person name="Ding S."/>
            <person name="Wang X."/>
            <person name="Zhu J."/>
            <person name="Ruan X."/>
            <person name="Zhao L."/>
            <person name="Wei J."/>
            <person name="Que T."/>
            <person name="Du C."/>
            <person name="Cheng J."/>
            <person name="Dai P."/>
            <person name="Han X."/>
            <person name="Huang E."/>
            <person name="Gao Y."/>
            <person name="Liu J."/>
            <person name="Shao H."/>
            <person name="Ye R."/>
            <person name="Li L."/>
            <person name="Wei W."/>
            <person name="Wang X."/>
            <person name="Wang C."/>
            <person name="Yang T."/>
            <person name="Huo Q."/>
            <person name="Li W."/>
            <person name="Guo W."/>
            <person name="Chen H."/>
            <person name="Zhou L."/>
            <person name="Ni X."/>
            <person name="Tian J."/>
            <person name="Zhou Y."/>
            <person name="Sheng Y."/>
            <person name="Liu T."/>
            <person name="Pan Y."/>
            <person name="Xia L."/>
            <person name="Li J."/>
            <person name="Zhao F."/>
            <person name="Cao W."/>
        </authorList>
    </citation>
    <scope>NUCLEOTIDE SEQUENCE</scope>
    <source>
        <strain evidence="1">Dsil-2018</strain>
    </source>
</reference>
<comment type="caution">
    <text evidence="1">The sequence shown here is derived from an EMBL/GenBank/DDBJ whole genome shotgun (WGS) entry which is preliminary data.</text>
</comment>
<evidence type="ECO:0000313" key="1">
    <source>
        <dbReference type="EMBL" id="KAH7934264.1"/>
    </source>
</evidence>
<protein>
    <submittedName>
        <fullName evidence="1">Uncharacterized protein</fullName>
    </submittedName>
</protein>
<evidence type="ECO:0000313" key="2">
    <source>
        <dbReference type="Proteomes" id="UP000821865"/>
    </source>
</evidence>
<proteinExistence type="predicted"/>
<dbReference type="EMBL" id="CM023478">
    <property type="protein sequence ID" value="KAH7934264.1"/>
    <property type="molecule type" value="Genomic_DNA"/>
</dbReference>
<accession>A0ACB8C5Y4</accession>
<sequence>MDVVEVEGTDITPEEISPEAGWLVSHRHKQRQTTQASSLLVHGSLHATESVRTESTQQSSLRRPRAPRQPRLPKNDIKIVIRPRDGFNVSKLGDAQIRDSILQITGITTEEAEEDIYRTCADNNDIVVSTPIMSNAEKYCRIRSLPIGALCYAATAYATPPEDTAKGVIHNIPSYDTDQDITKSLVYKKNPTILQARRMGNTNSVLIVFDGKQVPYHVYYRGAEYKCYLHKKRIEVCDICGAVGHRADVCPTPTQKKCKSCDTVNPPADHTCQPCCALCGKDHTTGYKACHRIFQTPHLLLQRRRERLRLEQEEANQETRPSTSARGDSVQPTLKATPQPLAPERSNSRGRSRSGGRSQSVSWTQPLPRRTGFNTDAASTKCHP</sequence>
<keyword evidence="2" id="KW-1185">Reference proteome</keyword>
<organism evidence="1 2">
    <name type="scientific">Dermacentor silvarum</name>
    <name type="common">Tick</name>
    <dbReference type="NCBI Taxonomy" id="543639"/>
    <lineage>
        <taxon>Eukaryota</taxon>
        <taxon>Metazoa</taxon>
        <taxon>Ecdysozoa</taxon>
        <taxon>Arthropoda</taxon>
        <taxon>Chelicerata</taxon>
        <taxon>Arachnida</taxon>
        <taxon>Acari</taxon>
        <taxon>Parasitiformes</taxon>
        <taxon>Ixodida</taxon>
        <taxon>Ixodoidea</taxon>
        <taxon>Ixodidae</taxon>
        <taxon>Rhipicephalinae</taxon>
        <taxon>Dermacentor</taxon>
    </lineage>
</organism>
<dbReference type="Proteomes" id="UP000821865">
    <property type="component" value="Chromosome 9"/>
</dbReference>